<sequence length="100" mass="11177">MREANGKTDQWRQILETNILGLNICTREAYQSMKSRGVDDGHIIHINSNFTVQVHLLKEQGSSELQWHSTTFRMSAGATSMSLGNITGFRPFIVSSPAQP</sequence>
<dbReference type="PANTHER" id="PTHR43115">
    <property type="entry name" value="DEHYDROGENASE/REDUCTASE SDR FAMILY MEMBER 11"/>
    <property type="match status" value="1"/>
</dbReference>
<comment type="similarity">
    <text evidence="1">Belongs to the short-chain dehydrogenases/reductases (SDR) family.</text>
</comment>
<dbReference type="InterPro" id="IPR036291">
    <property type="entry name" value="NAD(P)-bd_dom_sf"/>
</dbReference>
<protein>
    <submittedName>
        <fullName evidence="3">Uncharacterized protein</fullName>
    </submittedName>
</protein>
<reference evidence="3" key="1">
    <citation type="submission" date="2020-11" db="EMBL/GenBank/DDBJ databases">
        <authorList>
            <person name="Tran Van P."/>
        </authorList>
    </citation>
    <scope>NUCLEOTIDE SEQUENCE</scope>
</reference>
<gene>
    <name evidence="3" type="ORF">TPSB3V08_LOCUS2325</name>
</gene>
<accession>A0A7R9CQQ9</accession>
<evidence type="ECO:0000256" key="1">
    <source>
        <dbReference type="ARBA" id="ARBA00006484"/>
    </source>
</evidence>
<dbReference type="SUPFAM" id="SSF51735">
    <property type="entry name" value="NAD(P)-binding Rossmann-fold domains"/>
    <property type="match status" value="1"/>
</dbReference>
<dbReference type="PANTHER" id="PTHR43115:SF4">
    <property type="entry name" value="DEHYDROGENASE_REDUCTASE SDR FAMILY MEMBER 11"/>
    <property type="match status" value="1"/>
</dbReference>
<evidence type="ECO:0000313" key="3">
    <source>
        <dbReference type="EMBL" id="CAD7399816.1"/>
    </source>
</evidence>
<proteinExistence type="inferred from homology"/>
<name>A0A7R9CQQ9_TIMPO</name>
<keyword evidence="2" id="KW-0560">Oxidoreductase</keyword>
<organism evidence="3">
    <name type="scientific">Timema poppense</name>
    <name type="common">Walking stick</name>
    <dbReference type="NCBI Taxonomy" id="170557"/>
    <lineage>
        <taxon>Eukaryota</taxon>
        <taxon>Metazoa</taxon>
        <taxon>Ecdysozoa</taxon>
        <taxon>Arthropoda</taxon>
        <taxon>Hexapoda</taxon>
        <taxon>Insecta</taxon>
        <taxon>Pterygota</taxon>
        <taxon>Neoptera</taxon>
        <taxon>Polyneoptera</taxon>
        <taxon>Phasmatodea</taxon>
        <taxon>Timematodea</taxon>
        <taxon>Timematoidea</taxon>
        <taxon>Timematidae</taxon>
        <taxon>Timema</taxon>
    </lineage>
</organism>
<dbReference type="EMBL" id="OD000912">
    <property type="protein sequence ID" value="CAD7399816.1"/>
    <property type="molecule type" value="Genomic_DNA"/>
</dbReference>
<evidence type="ECO:0000256" key="2">
    <source>
        <dbReference type="ARBA" id="ARBA00023002"/>
    </source>
</evidence>
<dbReference type="GO" id="GO:0016491">
    <property type="term" value="F:oxidoreductase activity"/>
    <property type="evidence" value="ECO:0007669"/>
    <property type="project" value="UniProtKB-KW"/>
</dbReference>
<dbReference type="Gene3D" id="3.40.50.720">
    <property type="entry name" value="NAD(P)-binding Rossmann-like Domain"/>
    <property type="match status" value="1"/>
</dbReference>
<dbReference type="AlphaFoldDB" id="A0A7R9CQQ9"/>